<dbReference type="SUPFAM" id="SSF53807">
    <property type="entry name" value="Helical backbone' metal receptor"/>
    <property type="match status" value="1"/>
</dbReference>
<protein>
    <submittedName>
        <fullName evidence="7">Fe2+-enterobactin ABC transporter substrate-binding protein</fullName>
    </submittedName>
</protein>
<dbReference type="InterPro" id="IPR051313">
    <property type="entry name" value="Bact_iron-sidero_bind"/>
</dbReference>
<gene>
    <name evidence="7" type="primary">fepB</name>
    <name evidence="7" type="ORF">KG103_14040</name>
</gene>
<dbReference type="Proteomes" id="UP000677804">
    <property type="component" value="Chromosome"/>
</dbReference>
<dbReference type="RefSeq" id="WP_207339156.1">
    <property type="nucleotide sequence ID" value="NZ_CP074405.1"/>
</dbReference>
<evidence type="ECO:0000313" key="7">
    <source>
        <dbReference type="EMBL" id="QVI61578.1"/>
    </source>
</evidence>
<feature type="domain" description="Fe/B12 periplasmic-binding" evidence="6">
    <location>
        <begin position="66"/>
        <end position="336"/>
    </location>
</feature>
<evidence type="ECO:0000313" key="8">
    <source>
        <dbReference type="Proteomes" id="UP000677804"/>
    </source>
</evidence>
<keyword evidence="8" id="KW-1185">Reference proteome</keyword>
<proteinExistence type="inferred from homology"/>
<organism evidence="7 8">
    <name type="scientific">Cellulomonas wangleii</name>
    <dbReference type="NCBI Taxonomy" id="2816956"/>
    <lineage>
        <taxon>Bacteria</taxon>
        <taxon>Bacillati</taxon>
        <taxon>Actinomycetota</taxon>
        <taxon>Actinomycetes</taxon>
        <taxon>Micrococcales</taxon>
        <taxon>Cellulomonadaceae</taxon>
        <taxon>Cellulomonas</taxon>
    </lineage>
</organism>
<dbReference type="Gene3D" id="3.40.50.1980">
    <property type="entry name" value="Nitrogenase molybdenum iron protein domain"/>
    <property type="match status" value="2"/>
</dbReference>
<evidence type="ECO:0000256" key="1">
    <source>
        <dbReference type="ARBA" id="ARBA00004196"/>
    </source>
</evidence>
<reference evidence="7 8" key="1">
    <citation type="submission" date="2021-05" db="EMBL/GenBank/DDBJ databases">
        <title>Novel species in genus Cellulomonas.</title>
        <authorList>
            <person name="Zhang G."/>
        </authorList>
    </citation>
    <scope>NUCLEOTIDE SEQUENCE [LARGE SCALE GENOMIC DNA]</scope>
    <source>
        <strain evidence="8">zg-ZUI222</strain>
    </source>
</reference>
<accession>A0ABX8D3F1</accession>
<dbReference type="InterPro" id="IPR006311">
    <property type="entry name" value="TAT_signal"/>
</dbReference>
<comment type="similarity">
    <text evidence="2">Belongs to the bacterial solute-binding protein 8 family.</text>
</comment>
<dbReference type="PANTHER" id="PTHR30532">
    <property type="entry name" value="IRON III DICITRATE-BINDING PERIPLASMIC PROTEIN"/>
    <property type="match status" value="1"/>
</dbReference>
<keyword evidence="4 5" id="KW-0732">Signal</keyword>
<dbReference type="EMBL" id="CP074405">
    <property type="protein sequence ID" value="QVI61578.1"/>
    <property type="molecule type" value="Genomic_DNA"/>
</dbReference>
<evidence type="ECO:0000256" key="2">
    <source>
        <dbReference type="ARBA" id="ARBA00008814"/>
    </source>
</evidence>
<evidence type="ECO:0000259" key="6">
    <source>
        <dbReference type="PROSITE" id="PS50983"/>
    </source>
</evidence>
<dbReference type="InterPro" id="IPR002491">
    <property type="entry name" value="ABC_transptr_periplasmic_BD"/>
</dbReference>
<keyword evidence="3" id="KW-0813">Transport</keyword>
<feature type="chain" id="PRO_5047113350" evidence="5">
    <location>
        <begin position="31"/>
        <end position="336"/>
    </location>
</feature>
<evidence type="ECO:0000256" key="3">
    <source>
        <dbReference type="ARBA" id="ARBA00022448"/>
    </source>
</evidence>
<dbReference type="PROSITE" id="PS51257">
    <property type="entry name" value="PROKAR_LIPOPROTEIN"/>
    <property type="match status" value="1"/>
</dbReference>
<dbReference type="Pfam" id="PF01497">
    <property type="entry name" value="Peripla_BP_2"/>
    <property type="match status" value="1"/>
</dbReference>
<evidence type="ECO:0000256" key="5">
    <source>
        <dbReference type="SAM" id="SignalP"/>
    </source>
</evidence>
<feature type="signal peptide" evidence="5">
    <location>
        <begin position="1"/>
        <end position="30"/>
    </location>
</feature>
<dbReference type="PROSITE" id="PS51318">
    <property type="entry name" value="TAT"/>
    <property type="match status" value="1"/>
</dbReference>
<sequence length="336" mass="34842">MKHVRPRTVLAALAATVALALSGCSASSSAAPAASAPASDATEDASWPRTVTHEQGELTLDAAPQRIVSTTPSVTGTLLAIGAPVVASAATAPGTAVADEDGFFRQWGDVARERGVEVLYPNLELDLEAIISAEPDLVVVSTSGADSVLDQYEQIAELFPTVVVNYSDKSWQDLATDLGEITGHEDGAADAIADFDAYVAEAAESLTLPDGPVSVVSYNGPTDDSAIAKETSPWAGILGDLGLEVVGAPDELDTSEQVRQDVAWVSFENLTAAITGTQVWLLSGTPDDVAELTAEPTLQNLEAVTTGQVFELGPTSFRLDYYSATALVDTVVGHLG</sequence>
<evidence type="ECO:0000256" key="4">
    <source>
        <dbReference type="ARBA" id="ARBA00022729"/>
    </source>
</evidence>
<comment type="subcellular location">
    <subcellularLocation>
        <location evidence="1">Cell envelope</location>
    </subcellularLocation>
</comment>
<dbReference type="NCBIfam" id="NF008200">
    <property type="entry name" value="PRK10957.1"/>
    <property type="match status" value="1"/>
</dbReference>
<dbReference type="PANTHER" id="PTHR30532:SF24">
    <property type="entry name" value="FERRIC ENTEROBACTIN-BINDING PERIPLASMIC PROTEIN FEPB"/>
    <property type="match status" value="1"/>
</dbReference>
<dbReference type="PROSITE" id="PS50983">
    <property type="entry name" value="FE_B12_PBP"/>
    <property type="match status" value="1"/>
</dbReference>
<name>A0ABX8D3F1_9CELL</name>